<evidence type="ECO:0000256" key="5">
    <source>
        <dbReference type="ARBA" id="ARBA00022801"/>
    </source>
</evidence>
<dbReference type="EMBL" id="BMYV01000001">
    <property type="protein sequence ID" value="GGX58658.1"/>
    <property type="molecule type" value="Genomic_DNA"/>
</dbReference>
<evidence type="ECO:0000313" key="8">
    <source>
        <dbReference type="EMBL" id="GGX58658.1"/>
    </source>
</evidence>
<evidence type="ECO:0000256" key="1">
    <source>
        <dbReference type="ARBA" id="ARBA00022438"/>
    </source>
</evidence>
<evidence type="ECO:0000256" key="4">
    <source>
        <dbReference type="ARBA" id="ARBA00022729"/>
    </source>
</evidence>
<reference evidence="8 9" key="1">
    <citation type="journal article" date="2014" name="Int. J. Syst. Evol. Microbiol.">
        <title>Complete genome sequence of Corynebacterium casei LMG S-19264T (=DSM 44701T), isolated from a smear-ripened cheese.</title>
        <authorList>
            <consortium name="US DOE Joint Genome Institute (JGI-PGF)"/>
            <person name="Walter F."/>
            <person name="Albersmeier A."/>
            <person name="Kalinowski J."/>
            <person name="Ruckert C."/>
        </authorList>
    </citation>
    <scope>NUCLEOTIDE SEQUENCE [LARGE SCALE GENOMIC DNA]</scope>
    <source>
        <strain evidence="8 9">KCTC 23968</strain>
    </source>
</reference>
<keyword evidence="5" id="KW-0378">Hydrolase</keyword>
<dbReference type="SUPFAM" id="SSF53187">
    <property type="entry name" value="Zn-dependent exopeptidases"/>
    <property type="match status" value="1"/>
</dbReference>
<evidence type="ECO:0000256" key="2">
    <source>
        <dbReference type="ARBA" id="ARBA00022670"/>
    </source>
</evidence>
<dbReference type="Gene3D" id="3.40.630.10">
    <property type="entry name" value="Zn peptidases"/>
    <property type="match status" value="1"/>
</dbReference>
<dbReference type="InterPro" id="IPR045175">
    <property type="entry name" value="M28_fam"/>
</dbReference>
<dbReference type="CDD" id="cd04821">
    <property type="entry name" value="PA_M28_1_2"/>
    <property type="match status" value="1"/>
</dbReference>
<protein>
    <recommendedName>
        <fullName evidence="7">Peptidase M28 domain-containing protein</fullName>
    </recommendedName>
</protein>
<dbReference type="GO" id="GO:0004177">
    <property type="term" value="F:aminopeptidase activity"/>
    <property type="evidence" value="ECO:0007669"/>
    <property type="project" value="UniProtKB-KW"/>
</dbReference>
<keyword evidence="6" id="KW-0862">Zinc</keyword>
<dbReference type="PANTHER" id="PTHR12147">
    <property type="entry name" value="METALLOPEPTIDASE M28 FAMILY MEMBER"/>
    <property type="match status" value="1"/>
</dbReference>
<name>A0A918KD51_9PROT</name>
<sequence length="476" mass="52069">MGENGTFFQSVELTAATVLPTSTMTIRNGDAVLVDADQKTNGVFWTKRIDPEVTVSNSDLVFVGYGVNAPEYGWNDYDRIDVTGKTVVMLVNDPGFATKDDALFKGNAMTYYGRWTYKYEEAGRQGAAAVLVIHDTAPASYGWDVVSGSWTGEQYDLVRPDGGKSRANVEGWLHLDTATQIFEAAGLNLAEQMSAAASKDFKAVDLTGLQLDADIEQDVKTTTSRNVAGGIKGSEMPDEYVLYMAHWDHLGMSEDVDGEDKIFNGAVDNATGTAAIIEVAETMVERGAPKRSVLFVAVTAEESGLLGSAYYGAKPLVPLAQTVGGINIDAMLPVGETKDMKVIGFGSSELEDLLKKQLDKRGMYVVPDDKPEAGYFYRSDHISLAKLGVPMLYADPGNNHVTNGLTYGEKFAKEYTDERYHKPGDEYDTSWDMSGIVQATDIMLDMGYDLANSDQWPNWYDGTEFRGLRDEMLADK</sequence>
<dbReference type="InterPro" id="IPR046450">
    <property type="entry name" value="PA_dom_sf"/>
</dbReference>
<organism evidence="8 9">
    <name type="scientific">Litorimonas cladophorae</name>
    <dbReference type="NCBI Taxonomy" id="1220491"/>
    <lineage>
        <taxon>Bacteria</taxon>
        <taxon>Pseudomonadati</taxon>
        <taxon>Pseudomonadota</taxon>
        <taxon>Alphaproteobacteria</taxon>
        <taxon>Maricaulales</taxon>
        <taxon>Robiginitomaculaceae</taxon>
    </lineage>
</organism>
<dbReference type="SUPFAM" id="SSF52025">
    <property type="entry name" value="PA domain"/>
    <property type="match status" value="1"/>
</dbReference>
<keyword evidence="1" id="KW-0031">Aminopeptidase</keyword>
<dbReference type="InterPro" id="IPR007484">
    <property type="entry name" value="Peptidase_M28"/>
</dbReference>
<accession>A0A918KD51</accession>
<evidence type="ECO:0000256" key="6">
    <source>
        <dbReference type="ARBA" id="ARBA00022833"/>
    </source>
</evidence>
<dbReference type="Proteomes" id="UP000600865">
    <property type="component" value="Unassembled WGS sequence"/>
</dbReference>
<keyword evidence="4" id="KW-0732">Signal</keyword>
<evidence type="ECO:0000313" key="9">
    <source>
        <dbReference type="Proteomes" id="UP000600865"/>
    </source>
</evidence>
<feature type="domain" description="Peptidase M28" evidence="7">
    <location>
        <begin position="226"/>
        <end position="440"/>
    </location>
</feature>
<dbReference type="GO" id="GO:0006508">
    <property type="term" value="P:proteolysis"/>
    <property type="evidence" value="ECO:0007669"/>
    <property type="project" value="UniProtKB-KW"/>
</dbReference>
<evidence type="ECO:0000256" key="3">
    <source>
        <dbReference type="ARBA" id="ARBA00022723"/>
    </source>
</evidence>
<dbReference type="GO" id="GO:0008235">
    <property type="term" value="F:metalloexopeptidase activity"/>
    <property type="evidence" value="ECO:0007669"/>
    <property type="project" value="InterPro"/>
</dbReference>
<comment type="caution">
    <text evidence="8">The sequence shown here is derived from an EMBL/GenBank/DDBJ whole genome shotgun (WGS) entry which is preliminary data.</text>
</comment>
<keyword evidence="2" id="KW-0645">Protease</keyword>
<keyword evidence="3" id="KW-0479">Metal-binding</keyword>
<proteinExistence type="predicted"/>
<gene>
    <name evidence="8" type="ORF">GCM10011309_05040</name>
</gene>
<dbReference type="GO" id="GO:0046872">
    <property type="term" value="F:metal ion binding"/>
    <property type="evidence" value="ECO:0007669"/>
    <property type="project" value="UniProtKB-KW"/>
</dbReference>
<dbReference type="Pfam" id="PF04389">
    <property type="entry name" value="Peptidase_M28"/>
    <property type="match status" value="1"/>
</dbReference>
<dbReference type="PANTHER" id="PTHR12147:SF56">
    <property type="entry name" value="AMINOPEPTIDASE YDR415C-RELATED"/>
    <property type="match status" value="1"/>
</dbReference>
<keyword evidence="9" id="KW-1185">Reference proteome</keyword>
<dbReference type="AlphaFoldDB" id="A0A918KD51"/>
<evidence type="ECO:0000259" key="7">
    <source>
        <dbReference type="Pfam" id="PF04389"/>
    </source>
</evidence>